<feature type="region of interest" description="Disordered" evidence="1">
    <location>
        <begin position="478"/>
        <end position="506"/>
    </location>
</feature>
<organism evidence="2 3">
    <name type="scientific">Aureobasidium pullulans</name>
    <name type="common">Black yeast</name>
    <name type="synonym">Pullularia pullulans</name>
    <dbReference type="NCBI Taxonomy" id="5580"/>
    <lineage>
        <taxon>Eukaryota</taxon>
        <taxon>Fungi</taxon>
        <taxon>Dikarya</taxon>
        <taxon>Ascomycota</taxon>
        <taxon>Pezizomycotina</taxon>
        <taxon>Dothideomycetes</taxon>
        <taxon>Dothideomycetidae</taxon>
        <taxon>Dothideales</taxon>
        <taxon>Saccotheciaceae</taxon>
        <taxon>Aureobasidium</taxon>
    </lineage>
</organism>
<dbReference type="EMBL" id="QZAF01000972">
    <property type="protein sequence ID" value="THV63983.1"/>
    <property type="molecule type" value="Genomic_DNA"/>
</dbReference>
<evidence type="ECO:0000256" key="1">
    <source>
        <dbReference type="SAM" id="MobiDB-lite"/>
    </source>
</evidence>
<feature type="region of interest" description="Disordered" evidence="1">
    <location>
        <begin position="245"/>
        <end position="266"/>
    </location>
</feature>
<dbReference type="AlphaFoldDB" id="A0A4S8RYK7"/>
<accession>A0A4S8RYK7</accession>
<name>A0A4S8RYK7_AURPU</name>
<gene>
    <name evidence="2" type="ORF">D6D28_10248</name>
</gene>
<proteinExistence type="predicted"/>
<protein>
    <submittedName>
        <fullName evidence="2">Uncharacterized protein</fullName>
    </submittedName>
</protein>
<evidence type="ECO:0000313" key="3">
    <source>
        <dbReference type="Proteomes" id="UP000304951"/>
    </source>
</evidence>
<reference evidence="2 3" key="1">
    <citation type="submission" date="2018-10" db="EMBL/GenBank/DDBJ databases">
        <title>Fifty Aureobasidium pullulans genomes reveal a recombining polyextremotolerant generalist.</title>
        <authorList>
            <person name="Gostincar C."/>
            <person name="Turk M."/>
            <person name="Zajc J."/>
            <person name="Gunde-Cimerman N."/>
        </authorList>
    </citation>
    <scope>NUCLEOTIDE SEQUENCE [LARGE SCALE GENOMIC DNA]</scope>
    <source>
        <strain evidence="2 3">EXF-11900</strain>
    </source>
</reference>
<comment type="caution">
    <text evidence="2">The sequence shown here is derived from an EMBL/GenBank/DDBJ whole genome shotgun (WGS) entry which is preliminary data.</text>
</comment>
<evidence type="ECO:0000313" key="2">
    <source>
        <dbReference type="EMBL" id="THV63983.1"/>
    </source>
</evidence>
<sequence length="677" mass="74758">MATKADIHDLTSKLNTKGPLEWVVTGQPVVALFEDAVKGLESLGQPLDQNRCADILRLWVGLNERTHELFVTLTISIKVSPNRNQRRRQGRLMFLVVPAESLLLTSACINYDTIGNDLPRHLFDVPSDADSGKCKLLHASLDFGTKTSAVIMPEYSVIKSPAPQAMTLLRKLKKLSESSRFHLYSNYGESTQHGIETVRTMLLKQKVNVPSIATESLYPGGRPGGENLWVNQGWFAEETASESMTDVGETGQTHTRLDTVPGTSSSRLPPPYELLQGENMPCLPPPIQPQDSQYSSYLPATAALQPPESFLRTIPSSSLPPVVPSSRSYPSLPVNRHENDPASDVLAASSIASDTDAFFPLPEPCCQCSYIATFLSSPMSYPVSLTVEAEPESQNGLVKQAIHSSSCRYFMADALMREFPEPEVEVAASILNSERCLSTGCVTPNSISDPVPDSPSRKRTGSASSNCDTVAAKRVATIPSPTVQTATPQPPYHEKQTSASGMIEESEKSAQRSPISLWLAKAWEFCPSAHFVFIAELLRFADAIERGVDVAARYMDCTLALLRYCIAERLTSCHSIHAAAERQPGNDLKTVVSWLYRLRPGADMEFFPFLLRLCILEQQFIHIARKGEDRDDAMIEYKVLKSDLIGQACMRFCGEVLFRDFSDVVTRMTREGKRFDV</sequence>
<dbReference type="Proteomes" id="UP000304951">
    <property type="component" value="Unassembled WGS sequence"/>
</dbReference>